<dbReference type="InterPro" id="IPR013685">
    <property type="entry name" value="POTRA_FtsQ_type"/>
</dbReference>
<dbReference type="STRING" id="1121387.GCA_000429885_00919"/>
<dbReference type="EMBL" id="LT906453">
    <property type="protein sequence ID" value="SNV21220.1"/>
    <property type="molecule type" value="Genomic_DNA"/>
</dbReference>
<protein>
    <submittedName>
        <fullName evidence="11">Cell division protein FtsQ</fullName>
    </submittedName>
</protein>
<dbReference type="GO" id="GO:0005886">
    <property type="term" value="C:plasma membrane"/>
    <property type="evidence" value="ECO:0007669"/>
    <property type="project" value="TreeGrafter"/>
</dbReference>
<feature type="compositionally biased region" description="Basic and acidic residues" evidence="8">
    <location>
        <begin position="1"/>
        <end position="11"/>
    </location>
</feature>
<dbReference type="KEGG" id="dco:SAMEA4475696_1170"/>
<sequence>MRSRSRAKDAGARGSGQAAVNPKVTPHKRFVQRARRVRLRVWRLVAWLLLVAGVAGGVYWLLTQSDWFRVDQVTIGGASAHRETIIRDRTQSLLGKPLVEVDLVEARDAVDQVHLFSAVRVRRAWPNGVHVEVSERTPVAAAALPSGAYRLIDKAGVGYESVPAPPAGVLPVKIANPRDSRSLATAAAVGTSMPAGLVARVKNFEVDGSARGSFELSGVRVMWGDSSEGRVKAAVLEPLMRRGKISTLDLSAPLSPVTTR</sequence>
<dbReference type="Proteomes" id="UP000242637">
    <property type="component" value="Chromosome 1"/>
</dbReference>
<comment type="subcellular location">
    <subcellularLocation>
        <location evidence="1">Membrane</location>
    </subcellularLocation>
</comment>
<evidence type="ECO:0000256" key="6">
    <source>
        <dbReference type="ARBA" id="ARBA00023136"/>
    </source>
</evidence>
<dbReference type="PANTHER" id="PTHR37820:SF1">
    <property type="entry name" value="CELL DIVISION PROTEIN FTSQ"/>
    <property type="match status" value="1"/>
</dbReference>
<dbReference type="Gene3D" id="3.10.20.310">
    <property type="entry name" value="membrane protein fhac"/>
    <property type="match status" value="1"/>
</dbReference>
<feature type="domain" description="POTRA" evidence="10">
    <location>
        <begin position="68"/>
        <end position="136"/>
    </location>
</feature>
<dbReference type="GeneID" id="63459402"/>
<dbReference type="InterPro" id="IPR050487">
    <property type="entry name" value="FtsQ_DivIB"/>
</dbReference>
<evidence type="ECO:0000256" key="5">
    <source>
        <dbReference type="ARBA" id="ARBA00022989"/>
    </source>
</evidence>
<evidence type="ECO:0000256" key="9">
    <source>
        <dbReference type="SAM" id="Phobius"/>
    </source>
</evidence>
<dbReference type="OrthoDB" id="4793367at2"/>
<dbReference type="PROSITE" id="PS51779">
    <property type="entry name" value="POTRA"/>
    <property type="match status" value="1"/>
</dbReference>
<dbReference type="RefSeq" id="WP_157728087.1">
    <property type="nucleotide sequence ID" value="NZ_JAAFNI010000001.1"/>
</dbReference>
<accession>A0A239VGY9</accession>
<dbReference type="AlphaFoldDB" id="A0A239VGY9"/>
<keyword evidence="6 9" id="KW-0472">Membrane</keyword>
<evidence type="ECO:0000313" key="12">
    <source>
        <dbReference type="Proteomes" id="UP000242637"/>
    </source>
</evidence>
<reference evidence="11 12" key="1">
    <citation type="submission" date="2017-06" db="EMBL/GenBank/DDBJ databases">
        <authorList>
            <consortium name="Pathogen Informatics"/>
        </authorList>
    </citation>
    <scope>NUCLEOTIDE SEQUENCE [LARGE SCALE GENOMIC DNA]</scope>
    <source>
        <strain evidence="11 12">NCTC13039</strain>
    </source>
</reference>
<evidence type="ECO:0000256" key="3">
    <source>
        <dbReference type="ARBA" id="ARBA00022618"/>
    </source>
</evidence>
<evidence type="ECO:0000256" key="2">
    <source>
        <dbReference type="ARBA" id="ARBA00022475"/>
    </source>
</evidence>
<evidence type="ECO:0000313" key="11">
    <source>
        <dbReference type="EMBL" id="SNV21220.1"/>
    </source>
</evidence>
<evidence type="ECO:0000259" key="10">
    <source>
        <dbReference type="PROSITE" id="PS51779"/>
    </source>
</evidence>
<gene>
    <name evidence="11" type="ORF">SAMEA4475696_01170</name>
</gene>
<proteinExistence type="predicted"/>
<evidence type="ECO:0000256" key="7">
    <source>
        <dbReference type="ARBA" id="ARBA00023306"/>
    </source>
</evidence>
<keyword evidence="3 11" id="KW-0132">Cell division</keyword>
<keyword evidence="5 9" id="KW-1133">Transmembrane helix</keyword>
<dbReference type="PANTHER" id="PTHR37820">
    <property type="entry name" value="CELL DIVISION PROTEIN DIVIB"/>
    <property type="match status" value="1"/>
</dbReference>
<evidence type="ECO:0000256" key="4">
    <source>
        <dbReference type="ARBA" id="ARBA00022692"/>
    </source>
</evidence>
<evidence type="ECO:0000256" key="8">
    <source>
        <dbReference type="SAM" id="MobiDB-lite"/>
    </source>
</evidence>
<keyword evidence="7" id="KW-0131">Cell cycle</keyword>
<feature type="transmembrane region" description="Helical" evidence="9">
    <location>
        <begin position="41"/>
        <end position="62"/>
    </location>
</feature>
<keyword evidence="2" id="KW-1003">Cell membrane</keyword>
<feature type="region of interest" description="Disordered" evidence="8">
    <location>
        <begin position="1"/>
        <end position="21"/>
    </location>
</feature>
<dbReference type="GO" id="GO:0051301">
    <property type="term" value="P:cell division"/>
    <property type="evidence" value="ECO:0007669"/>
    <property type="project" value="UniProtKB-KW"/>
</dbReference>
<dbReference type="Pfam" id="PF08478">
    <property type="entry name" value="POTRA_1"/>
    <property type="match status" value="1"/>
</dbReference>
<evidence type="ECO:0000256" key="1">
    <source>
        <dbReference type="ARBA" id="ARBA00004370"/>
    </source>
</evidence>
<dbReference type="InterPro" id="IPR034746">
    <property type="entry name" value="POTRA"/>
</dbReference>
<keyword evidence="4 9" id="KW-0812">Transmembrane</keyword>
<keyword evidence="12" id="KW-1185">Reference proteome</keyword>
<organism evidence="11 12">
    <name type="scientific">Dermatophilus congolensis</name>
    <dbReference type="NCBI Taxonomy" id="1863"/>
    <lineage>
        <taxon>Bacteria</taxon>
        <taxon>Bacillati</taxon>
        <taxon>Actinomycetota</taxon>
        <taxon>Actinomycetes</taxon>
        <taxon>Micrococcales</taxon>
        <taxon>Dermatophilaceae</taxon>
        <taxon>Dermatophilus</taxon>
    </lineage>
</organism>
<name>A0A239VGY9_9MICO</name>